<dbReference type="Proteomes" id="UP001335648">
    <property type="component" value="Unassembled WGS sequence"/>
</dbReference>
<accession>A0AAN8BNE2</accession>
<evidence type="ECO:0000313" key="2">
    <source>
        <dbReference type="EMBL" id="KAK5888316.1"/>
    </source>
</evidence>
<feature type="compositionally biased region" description="Pro residues" evidence="1">
    <location>
        <begin position="20"/>
        <end position="46"/>
    </location>
</feature>
<comment type="caution">
    <text evidence="2">The sequence shown here is derived from an EMBL/GenBank/DDBJ whole genome shotgun (WGS) entry which is preliminary data.</text>
</comment>
<feature type="region of interest" description="Disordered" evidence="1">
    <location>
        <begin position="1"/>
        <end position="60"/>
    </location>
</feature>
<dbReference type="AlphaFoldDB" id="A0AAN8BNE2"/>
<dbReference type="EMBL" id="JAULUE010002057">
    <property type="protein sequence ID" value="KAK5888316.1"/>
    <property type="molecule type" value="Genomic_DNA"/>
</dbReference>
<proteinExistence type="predicted"/>
<name>A0AAN8BNE2_9TELE</name>
<organism evidence="2 3">
    <name type="scientific">Champsocephalus esox</name>
    <name type="common">pike icefish</name>
    <dbReference type="NCBI Taxonomy" id="159716"/>
    <lineage>
        <taxon>Eukaryota</taxon>
        <taxon>Metazoa</taxon>
        <taxon>Chordata</taxon>
        <taxon>Craniata</taxon>
        <taxon>Vertebrata</taxon>
        <taxon>Euteleostomi</taxon>
        <taxon>Actinopterygii</taxon>
        <taxon>Neopterygii</taxon>
        <taxon>Teleostei</taxon>
        <taxon>Neoteleostei</taxon>
        <taxon>Acanthomorphata</taxon>
        <taxon>Eupercaria</taxon>
        <taxon>Perciformes</taxon>
        <taxon>Notothenioidei</taxon>
        <taxon>Channichthyidae</taxon>
        <taxon>Champsocephalus</taxon>
    </lineage>
</organism>
<evidence type="ECO:0000313" key="3">
    <source>
        <dbReference type="Proteomes" id="UP001335648"/>
    </source>
</evidence>
<reference evidence="2 3" key="1">
    <citation type="journal article" date="2023" name="Mol. Biol. Evol.">
        <title>Genomics of Secondarily Temperate Adaptation in the Only Non-Antarctic Icefish.</title>
        <authorList>
            <person name="Rivera-Colon A.G."/>
            <person name="Rayamajhi N."/>
            <person name="Minhas B.F."/>
            <person name="Madrigal G."/>
            <person name="Bilyk K.T."/>
            <person name="Yoon V."/>
            <person name="Hune M."/>
            <person name="Gregory S."/>
            <person name="Cheng C.H.C."/>
            <person name="Catchen J.M."/>
        </authorList>
    </citation>
    <scope>NUCLEOTIDE SEQUENCE [LARGE SCALE GENOMIC DNA]</scope>
    <source>
        <strain evidence="2">JC2023a</strain>
    </source>
</reference>
<sequence>MLSHECPPSLPSGIREQRGPQPPTLPPQPPTLPPQPPTLPPQPPPGVREEAGGPEQTDQQLSTVIIALYLSQI</sequence>
<gene>
    <name evidence="2" type="ORF">CesoFtcFv8_014421</name>
</gene>
<protein>
    <submittedName>
        <fullName evidence="2">Uncharacterized protein</fullName>
    </submittedName>
</protein>
<evidence type="ECO:0000256" key="1">
    <source>
        <dbReference type="SAM" id="MobiDB-lite"/>
    </source>
</evidence>
<keyword evidence="3" id="KW-1185">Reference proteome</keyword>